<organism evidence="1 2">
    <name type="scientific">Coniosporium uncinatum</name>
    <dbReference type="NCBI Taxonomy" id="93489"/>
    <lineage>
        <taxon>Eukaryota</taxon>
        <taxon>Fungi</taxon>
        <taxon>Dikarya</taxon>
        <taxon>Ascomycota</taxon>
        <taxon>Pezizomycotina</taxon>
        <taxon>Dothideomycetes</taxon>
        <taxon>Dothideomycetes incertae sedis</taxon>
        <taxon>Coniosporium</taxon>
    </lineage>
</organism>
<protein>
    <submittedName>
        <fullName evidence="1">Uncharacterized protein</fullName>
    </submittedName>
</protein>
<reference evidence="1" key="1">
    <citation type="submission" date="2024-09" db="EMBL/GenBank/DDBJ databases">
        <title>Black Yeasts Isolated from many extreme environments.</title>
        <authorList>
            <person name="Coleine C."/>
            <person name="Stajich J.E."/>
            <person name="Selbmann L."/>
        </authorList>
    </citation>
    <scope>NUCLEOTIDE SEQUENCE</scope>
    <source>
        <strain evidence="1">CCFEE 5737</strain>
    </source>
</reference>
<accession>A0ACC3D879</accession>
<name>A0ACC3D879_9PEZI</name>
<evidence type="ECO:0000313" key="1">
    <source>
        <dbReference type="EMBL" id="KAK3063315.1"/>
    </source>
</evidence>
<evidence type="ECO:0000313" key="2">
    <source>
        <dbReference type="Proteomes" id="UP001186974"/>
    </source>
</evidence>
<comment type="caution">
    <text evidence="1">The sequence shown here is derived from an EMBL/GenBank/DDBJ whole genome shotgun (WGS) entry which is preliminary data.</text>
</comment>
<keyword evidence="2" id="KW-1185">Reference proteome</keyword>
<proteinExistence type="predicted"/>
<gene>
    <name evidence="1" type="ORF">LTS18_001377</name>
</gene>
<dbReference type="Proteomes" id="UP001186974">
    <property type="component" value="Unassembled WGS sequence"/>
</dbReference>
<dbReference type="EMBL" id="JAWDJW010006899">
    <property type="protein sequence ID" value="KAK3063315.1"/>
    <property type="molecule type" value="Genomic_DNA"/>
</dbReference>
<sequence>MVYIRHEKKEPILTSHCHWKTVDLPKRTVPIYATKHISQWSFTVVNNARSVIQTLRDKQGTWLRDFDYTEMLKAAPVIYVEIVTQQLTNFLRALGPKLGYLSFVFLTANWTDDLHFKYETTTAGDDYLARAVQVVLRDHPGSNFHLLDGISDELRAYWKRVCGGEESEKDVKSKLQITLGERKGCPTGVRWQLSPSTRKVARQFFTISDVDPSNSSRSDSRLSQDILPFSECPSSLDGECVAAGDHRTRAQKGNVLGLKTIFYGDRHR</sequence>